<evidence type="ECO:0000256" key="4">
    <source>
        <dbReference type="ARBA" id="ARBA00022989"/>
    </source>
</evidence>
<reference evidence="9 10" key="1">
    <citation type="submission" date="2024-02" db="EMBL/GenBank/DDBJ databases">
        <title>De novo assembly and annotation of 12 fungi associated with fruit tree decline syndrome in Ontario, Canada.</title>
        <authorList>
            <person name="Sulman M."/>
            <person name="Ellouze W."/>
            <person name="Ilyukhin E."/>
        </authorList>
    </citation>
    <scope>NUCLEOTIDE SEQUENCE [LARGE SCALE GENOMIC DNA]</scope>
    <source>
        <strain evidence="9 10">M97-236</strain>
    </source>
</reference>
<feature type="transmembrane region" description="Helical" evidence="8">
    <location>
        <begin position="291"/>
        <end position="317"/>
    </location>
</feature>
<feature type="compositionally biased region" description="Polar residues" evidence="7">
    <location>
        <begin position="179"/>
        <end position="192"/>
    </location>
</feature>
<feature type="compositionally biased region" description="Basic residues" evidence="7">
    <location>
        <begin position="440"/>
        <end position="449"/>
    </location>
</feature>
<name>A0ABR3RRV1_9PLEO</name>
<evidence type="ECO:0000256" key="1">
    <source>
        <dbReference type="ARBA" id="ARBA00004477"/>
    </source>
</evidence>
<dbReference type="CDD" id="cd23995">
    <property type="entry name" value="Seipin_BSCL2_like"/>
    <property type="match status" value="1"/>
</dbReference>
<proteinExistence type="predicted"/>
<dbReference type="PANTHER" id="PTHR21212:SF0">
    <property type="entry name" value="SEIPIN"/>
    <property type="match status" value="1"/>
</dbReference>
<protein>
    <recommendedName>
        <fullName evidence="11">Seipin</fullName>
    </recommendedName>
</protein>
<dbReference type="InterPro" id="IPR009617">
    <property type="entry name" value="Seipin"/>
</dbReference>
<feature type="region of interest" description="Disordered" evidence="7">
    <location>
        <begin position="155"/>
        <end position="195"/>
    </location>
</feature>
<keyword evidence="3" id="KW-0256">Endoplasmic reticulum</keyword>
<evidence type="ECO:0000313" key="10">
    <source>
        <dbReference type="Proteomes" id="UP001521222"/>
    </source>
</evidence>
<evidence type="ECO:0000256" key="2">
    <source>
        <dbReference type="ARBA" id="ARBA00022692"/>
    </source>
</evidence>
<evidence type="ECO:0000256" key="8">
    <source>
        <dbReference type="SAM" id="Phobius"/>
    </source>
</evidence>
<evidence type="ECO:0000256" key="5">
    <source>
        <dbReference type="ARBA" id="ARBA00023098"/>
    </source>
</evidence>
<feature type="compositionally biased region" description="Basic and acidic residues" evidence="7">
    <location>
        <begin position="430"/>
        <end position="439"/>
    </location>
</feature>
<dbReference type="EMBL" id="JAKIXB020000007">
    <property type="protein sequence ID" value="KAL1607161.1"/>
    <property type="molecule type" value="Genomic_DNA"/>
</dbReference>
<keyword evidence="10" id="KW-1185">Reference proteome</keyword>
<accession>A0ABR3RRV1</accession>
<feature type="compositionally biased region" description="Acidic residues" evidence="7">
    <location>
        <begin position="395"/>
        <end position="406"/>
    </location>
</feature>
<keyword evidence="6 8" id="KW-0472">Membrane</keyword>
<feature type="region of interest" description="Disordered" evidence="7">
    <location>
        <begin position="342"/>
        <end position="456"/>
    </location>
</feature>
<dbReference type="Proteomes" id="UP001521222">
    <property type="component" value="Unassembled WGS sequence"/>
</dbReference>
<gene>
    <name evidence="9" type="ORF">SLS59_002865</name>
</gene>
<keyword evidence="4 8" id="KW-1133">Transmembrane helix</keyword>
<dbReference type="PANTHER" id="PTHR21212">
    <property type="entry name" value="BERNARDINELLI-SEIP CONGENITAL LIPODYSTROPHY 2 HOMOLOG BSCL2 PROTEIN"/>
    <property type="match status" value="1"/>
</dbReference>
<evidence type="ECO:0000256" key="6">
    <source>
        <dbReference type="ARBA" id="ARBA00023136"/>
    </source>
</evidence>
<organism evidence="9 10">
    <name type="scientific">Nothophoma quercina</name>
    <dbReference type="NCBI Taxonomy" id="749835"/>
    <lineage>
        <taxon>Eukaryota</taxon>
        <taxon>Fungi</taxon>
        <taxon>Dikarya</taxon>
        <taxon>Ascomycota</taxon>
        <taxon>Pezizomycotina</taxon>
        <taxon>Dothideomycetes</taxon>
        <taxon>Pleosporomycetidae</taxon>
        <taxon>Pleosporales</taxon>
        <taxon>Pleosporineae</taxon>
        <taxon>Didymellaceae</taxon>
        <taxon>Nothophoma</taxon>
    </lineage>
</organism>
<evidence type="ECO:0000313" key="9">
    <source>
        <dbReference type="EMBL" id="KAL1607161.1"/>
    </source>
</evidence>
<evidence type="ECO:0000256" key="3">
    <source>
        <dbReference type="ARBA" id="ARBA00022824"/>
    </source>
</evidence>
<comment type="subcellular location">
    <subcellularLocation>
        <location evidence="1">Endoplasmic reticulum membrane</location>
        <topology evidence="1">Multi-pass membrane protein</topology>
    </subcellularLocation>
</comment>
<feature type="transmembrane region" description="Helical" evidence="8">
    <location>
        <begin position="47"/>
        <end position="69"/>
    </location>
</feature>
<evidence type="ECO:0000256" key="7">
    <source>
        <dbReference type="SAM" id="MobiDB-lite"/>
    </source>
</evidence>
<keyword evidence="2 8" id="KW-0812">Transmembrane</keyword>
<comment type="caution">
    <text evidence="9">The sequence shown here is derived from an EMBL/GenBank/DDBJ whole genome shotgun (WGS) entry which is preliminary data.</text>
</comment>
<keyword evidence="5" id="KW-0443">Lipid metabolism</keyword>
<sequence>MEVSTMDDSKDEYDDQRSLVQTATDTLLFPLRVLTSPPLLRTYLRTLLLLITSTILFAFAVIAYTSFYYSYIPIRGISVPVYLQFDHGTTPVSYLGLTESNRKLGQETQKWPHAVAGVQGLVNRQKYDISVEMVVPRSRTNLHAGNWMVDLSLRSTSSSGSSNPVKNMLGWDDDTTDTPSPNDGNTAATTSKAEALAHSRRPAILTYRSWPTEHLYRFLRLPLYLTGFGTESETLQISMLESAYFPSAVPSSLRLELRSRTPLEVYRVAVHISAKLEGLRWVMYTYRLTSLIVFVALFWGTEMGVLLLTWGVVTMLFGSSAPPPSSPDADKNRKVKKEIDDGVSELGTEYSDTDRTFPTLHSQAPLRYSSPESRTKTKEEQEDTRLADIPLKEDAEADDEDDDFVLEEPVPRGIETSAVFTDSGLGTGMDSERDRERERVRRRGSGRGRRKDERDL</sequence>
<feature type="compositionally biased region" description="Basic and acidic residues" evidence="7">
    <location>
        <begin position="373"/>
        <end position="394"/>
    </location>
</feature>
<evidence type="ECO:0008006" key="11">
    <source>
        <dbReference type="Google" id="ProtNLM"/>
    </source>
</evidence>
<dbReference type="Pfam" id="PF06775">
    <property type="entry name" value="Seipin"/>
    <property type="match status" value="1"/>
</dbReference>